<evidence type="ECO:0000313" key="5">
    <source>
        <dbReference type="Proteomes" id="UP001165366"/>
    </source>
</evidence>
<comment type="caution">
    <text evidence="4">The sequence shown here is derived from an EMBL/GenBank/DDBJ whole genome shotgun (WGS) entry which is preliminary data.</text>
</comment>
<dbReference type="SUPFAM" id="SSF69721">
    <property type="entry name" value="DsrC, the gamma subunit of dissimilatory sulfite reductase"/>
    <property type="match status" value="1"/>
</dbReference>
<dbReference type="InterPro" id="IPR007453">
    <property type="entry name" value="DsrC/TusE"/>
</dbReference>
<evidence type="ECO:0000256" key="2">
    <source>
        <dbReference type="ARBA" id="ARBA00005718"/>
    </source>
</evidence>
<dbReference type="Gene3D" id="3.30.1420.10">
    <property type="match status" value="1"/>
</dbReference>
<dbReference type="Proteomes" id="UP001165366">
    <property type="component" value="Unassembled WGS sequence"/>
</dbReference>
<comment type="similarity">
    <text evidence="2">Belongs to the DsrC/TusE family.</text>
</comment>
<dbReference type="RefSeq" id="WP_237853174.1">
    <property type="nucleotide sequence ID" value="NZ_JAKLWS010000006.1"/>
</dbReference>
<dbReference type="InterPro" id="IPR043163">
    <property type="entry name" value="DsrC-like_N"/>
</dbReference>
<proteinExistence type="inferred from homology"/>
<evidence type="ECO:0000256" key="1">
    <source>
        <dbReference type="ARBA" id="ARBA00004496"/>
    </source>
</evidence>
<dbReference type="PANTHER" id="PTHR37010">
    <property type="entry name" value="SULFURTRANSFERASE TUSE"/>
    <property type="match status" value="1"/>
</dbReference>
<evidence type="ECO:0000313" key="4">
    <source>
        <dbReference type="EMBL" id="MCG2588332.1"/>
    </source>
</evidence>
<sequence length="105" mass="11837">MTSETKQEKTVLLDQDGHLANREDWSEELAQELANIEDVGELTDRHWKVIKYIQKEFDEQGDAPSIRKLTKESGVSTKELYQLFPKGPAKKAAKIAGLPKPKGCI</sequence>
<dbReference type="NCBIfam" id="TIGR03342">
    <property type="entry name" value="dsrC_tusE_dsvC"/>
    <property type="match status" value="1"/>
</dbReference>
<keyword evidence="5" id="KW-1185">Reference proteome</keyword>
<gene>
    <name evidence="4" type="ORF">L6773_07145</name>
</gene>
<dbReference type="Pfam" id="PF04358">
    <property type="entry name" value="DsrC"/>
    <property type="match status" value="1"/>
</dbReference>
<organism evidence="4 5">
    <name type="scientific">Rhodohalobacter sulfatireducens</name>
    <dbReference type="NCBI Taxonomy" id="2911366"/>
    <lineage>
        <taxon>Bacteria</taxon>
        <taxon>Pseudomonadati</taxon>
        <taxon>Balneolota</taxon>
        <taxon>Balneolia</taxon>
        <taxon>Balneolales</taxon>
        <taxon>Balneolaceae</taxon>
        <taxon>Rhodohalobacter</taxon>
    </lineage>
</organism>
<protein>
    <submittedName>
        <fullName evidence="4">TusE/DsrC/DsvC family sulfur relay protein</fullName>
    </submittedName>
</protein>
<dbReference type="PIRSF" id="PIRSF006223">
    <property type="entry name" value="DsrC_TusE"/>
    <property type="match status" value="1"/>
</dbReference>
<dbReference type="Gene3D" id="1.10.10.370">
    <property type="entry name" value="DsrC-like protein, C-terminal domain"/>
    <property type="match status" value="1"/>
</dbReference>
<dbReference type="PANTHER" id="PTHR37010:SF1">
    <property type="entry name" value="SULFURTRANSFERASE TUSE"/>
    <property type="match status" value="1"/>
</dbReference>
<reference evidence="4" key="1">
    <citation type="submission" date="2022-01" db="EMBL/GenBank/DDBJ databases">
        <authorList>
            <person name="Wang Y."/>
        </authorList>
    </citation>
    <scope>NUCLEOTIDE SEQUENCE</scope>
    <source>
        <strain evidence="4">WB101</strain>
    </source>
</reference>
<accession>A0ABS9KBV1</accession>
<dbReference type="InterPro" id="IPR025526">
    <property type="entry name" value="DsrC-like_dom_sf"/>
</dbReference>
<name>A0ABS9KBV1_9BACT</name>
<dbReference type="EMBL" id="JAKLWS010000006">
    <property type="protein sequence ID" value="MCG2588332.1"/>
    <property type="molecule type" value="Genomic_DNA"/>
</dbReference>
<evidence type="ECO:0000256" key="3">
    <source>
        <dbReference type="ARBA" id="ARBA00022490"/>
    </source>
</evidence>
<dbReference type="InterPro" id="IPR042072">
    <property type="entry name" value="DsrC-like_C"/>
</dbReference>
<keyword evidence="3" id="KW-0963">Cytoplasm</keyword>
<reference evidence="4" key="2">
    <citation type="submission" date="2024-05" db="EMBL/GenBank/DDBJ databases">
        <title>Rhodohalobacter halophilus gen. nov., sp. nov., a moderately halophilic member of the family Balneolaceae.</title>
        <authorList>
            <person name="Xia J."/>
        </authorList>
    </citation>
    <scope>NUCLEOTIDE SEQUENCE</scope>
    <source>
        <strain evidence="4">WB101</strain>
    </source>
</reference>
<comment type="subcellular location">
    <subcellularLocation>
        <location evidence="1">Cytoplasm</location>
    </subcellularLocation>
</comment>